<dbReference type="InterPro" id="IPR006121">
    <property type="entry name" value="HMA_dom"/>
</dbReference>
<dbReference type="Pfam" id="PF00403">
    <property type="entry name" value="HMA"/>
    <property type="match status" value="1"/>
</dbReference>
<gene>
    <name evidence="2" type="ORF">BB934_42085</name>
</gene>
<reference evidence="2" key="1">
    <citation type="submission" date="2016-07" db="EMBL/GenBank/DDBJ databases">
        <title>Microvirga ossetica sp. nov. a new species of rhizobia isolated from root nodules of the legume species Vicia alpestris Steven originated from North Ossetia region in the Caucasus.</title>
        <authorList>
            <person name="Safronova V.I."/>
            <person name="Kuznetsova I.G."/>
            <person name="Sazanova A.L."/>
            <person name="Belimov A."/>
            <person name="Andronov E."/>
            <person name="Osledkin Y.S."/>
            <person name="Onishchuk O.P."/>
            <person name="Kurchak O.N."/>
            <person name="Shaposhnikov A.I."/>
            <person name="Willems A."/>
            <person name="Tikhonovich I.A."/>
        </authorList>
    </citation>
    <scope>NUCLEOTIDE SEQUENCE [LARGE SCALE GENOMIC DNA]</scope>
    <source>
        <strain evidence="2">V5/3M</strain>
        <plasmid evidence="2">unnamed2</plasmid>
    </source>
</reference>
<evidence type="ECO:0000313" key="2">
    <source>
        <dbReference type="EMBL" id="ANY84738.1"/>
    </source>
</evidence>
<dbReference type="OrthoDB" id="9801832at2"/>
<dbReference type="Gene3D" id="3.30.70.100">
    <property type="match status" value="1"/>
</dbReference>
<dbReference type="RefSeq" id="WP_099515606.1">
    <property type="nucleotide sequence ID" value="NZ_CP016619.1"/>
</dbReference>
<protein>
    <submittedName>
        <fullName evidence="2">Copper resistance protein CopZ</fullName>
    </submittedName>
</protein>
<proteinExistence type="predicted"/>
<dbReference type="AlphaFoldDB" id="A0A1B2EXR4"/>
<dbReference type="EMBL" id="CP016619">
    <property type="protein sequence ID" value="ANY84738.1"/>
    <property type="molecule type" value="Genomic_DNA"/>
</dbReference>
<dbReference type="InterPro" id="IPR036163">
    <property type="entry name" value="HMA_dom_sf"/>
</dbReference>
<dbReference type="PROSITE" id="PS50846">
    <property type="entry name" value="HMA_2"/>
    <property type="match status" value="1"/>
</dbReference>
<dbReference type="KEGG" id="moc:BB934_42085"/>
<sequence length="86" mass="8696">MCSSHQHSNDQVSTAATSAGLSVRVEDMTCGHCAGTIKSAIESSIPGTKVTADPEARLVSVEGAADLAEISNIITVAGYTPTPAHA</sequence>
<keyword evidence="2" id="KW-0614">Plasmid</keyword>
<organism evidence="2">
    <name type="scientific">Microvirga ossetica</name>
    <dbReference type="NCBI Taxonomy" id="1882682"/>
    <lineage>
        <taxon>Bacteria</taxon>
        <taxon>Pseudomonadati</taxon>
        <taxon>Pseudomonadota</taxon>
        <taxon>Alphaproteobacteria</taxon>
        <taxon>Hyphomicrobiales</taxon>
        <taxon>Methylobacteriaceae</taxon>
        <taxon>Microvirga</taxon>
    </lineage>
</organism>
<dbReference type="CDD" id="cd00371">
    <property type="entry name" value="HMA"/>
    <property type="match status" value="1"/>
</dbReference>
<dbReference type="SUPFAM" id="SSF55008">
    <property type="entry name" value="HMA, heavy metal-associated domain"/>
    <property type="match status" value="1"/>
</dbReference>
<feature type="domain" description="HMA" evidence="1">
    <location>
        <begin position="19"/>
        <end position="82"/>
    </location>
</feature>
<geneLocation type="plasmid" evidence="2">
    <name>unnamed2</name>
</geneLocation>
<dbReference type="GO" id="GO:0046872">
    <property type="term" value="F:metal ion binding"/>
    <property type="evidence" value="ECO:0007669"/>
    <property type="project" value="InterPro"/>
</dbReference>
<name>A0A1B2EXR4_9HYPH</name>
<evidence type="ECO:0000259" key="1">
    <source>
        <dbReference type="PROSITE" id="PS50846"/>
    </source>
</evidence>
<accession>A0A1B2EXR4</accession>